<dbReference type="RefSeq" id="XP_029720404.2">
    <property type="nucleotide sequence ID" value="XM_029864544.2"/>
</dbReference>
<evidence type="ECO:0000256" key="2">
    <source>
        <dbReference type="ARBA" id="ARBA00007809"/>
    </source>
</evidence>
<reference evidence="10" key="2">
    <citation type="submission" date="2025-05" db="UniProtKB">
        <authorList>
            <consortium name="EnsemblMetazoa"/>
        </authorList>
    </citation>
    <scope>IDENTIFICATION</scope>
    <source>
        <strain evidence="10">Foshan</strain>
    </source>
</reference>
<name>A0ABM1ZVW6_AEDAL</name>
<feature type="transmembrane region" description="Helical" evidence="9">
    <location>
        <begin position="193"/>
        <end position="214"/>
    </location>
</feature>
<dbReference type="Pfam" id="PF03083">
    <property type="entry name" value="MtN3_slv"/>
    <property type="match status" value="2"/>
</dbReference>
<dbReference type="Gene3D" id="1.20.1280.290">
    <property type="match status" value="2"/>
</dbReference>
<feature type="transmembrane region" description="Helical" evidence="9">
    <location>
        <begin position="135"/>
        <end position="152"/>
    </location>
</feature>
<evidence type="ECO:0000256" key="5">
    <source>
        <dbReference type="ARBA" id="ARBA00022692"/>
    </source>
</evidence>
<accession>A0ABM1ZVW6</accession>
<dbReference type="GeneID" id="115262190"/>
<dbReference type="EnsemblMetazoa" id="AALFPA23_022151.R32813">
    <property type="protein sequence ID" value="AALFPA23_022151.P32813"/>
    <property type="gene ID" value="AALFPA23_022151"/>
</dbReference>
<evidence type="ECO:0000313" key="10">
    <source>
        <dbReference type="EnsemblMetazoa" id="AALFPA23_022151.P32813"/>
    </source>
</evidence>
<evidence type="ECO:0000256" key="9">
    <source>
        <dbReference type="RuleBase" id="RU910715"/>
    </source>
</evidence>
<evidence type="ECO:0000313" key="11">
    <source>
        <dbReference type="Proteomes" id="UP000069940"/>
    </source>
</evidence>
<keyword evidence="6" id="KW-0677">Repeat</keyword>
<keyword evidence="7 9" id="KW-1133">Transmembrane helix</keyword>
<comment type="subcellular location">
    <subcellularLocation>
        <location evidence="9">Cell membrane</location>
        <topology evidence="9">Multi-pass membrane protein</topology>
    </subcellularLocation>
    <subcellularLocation>
        <location evidence="1">Endomembrane system</location>
        <topology evidence="1">Multi-pass membrane protein</topology>
    </subcellularLocation>
</comment>
<comment type="function">
    <text evidence="9">Mediates sugar transport across membranes.</text>
</comment>
<dbReference type="PANTHER" id="PTHR10791">
    <property type="entry name" value="RAG1-ACTIVATING PROTEIN 1"/>
    <property type="match status" value="1"/>
</dbReference>
<sequence>MYNLWSVDLWSVICLRRFGKVFTKFSLGSMDSLARALLPYRDVIGNVAGMLTIGQFLSGCFTCNKIRLKGSSEGFSALQFVFGCGLTILQLKYSQMLRSAPLIRTSSYALAICLVYSACFLFYTPSGKRNDFWKLVMRTTLLAGGALLYAGFENPGLVKDRFGLLVTILTLSYIGLPLLKLREVIRNKSSEGLPLPVILASTGASVLWLLYGIILHNYFIIVQKVIALGLCAVQLSLFVIYPAPAATAAAVRAQHKKPKGE</sequence>
<evidence type="ECO:0000256" key="4">
    <source>
        <dbReference type="ARBA" id="ARBA00022597"/>
    </source>
</evidence>
<dbReference type="Proteomes" id="UP000069940">
    <property type="component" value="Unassembled WGS sequence"/>
</dbReference>
<evidence type="ECO:0000256" key="8">
    <source>
        <dbReference type="ARBA" id="ARBA00023136"/>
    </source>
</evidence>
<feature type="transmembrane region" description="Helical" evidence="9">
    <location>
        <begin position="226"/>
        <end position="251"/>
    </location>
</feature>
<keyword evidence="11" id="KW-1185">Reference proteome</keyword>
<protein>
    <recommendedName>
        <fullName evidence="9">Sugar transporter SWEET</fullName>
    </recommendedName>
</protein>
<feature type="transmembrane region" description="Helical" evidence="9">
    <location>
        <begin position="43"/>
        <end position="63"/>
    </location>
</feature>
<organism evidence="10 11">
    <name type="scientific">Aedes albopictus</name>
    <name type="common">Asian tiger mosquito</name>
    <name type="synonym">Stegomyia albopicta</name>
    <dbReference type="NCBI Taxonomy" id="7160"/>
    <lineage>
        <taxon>Eukaryota</taxon>
        <taxon>Metazoa</taxon>
        <taxon>Ecdysozoa</taxon>
        <taxon>Arthropoda</taxon>
        <taxon>Hexapoda</taxon>
        <taxon>Insecta</taxon>
        <taxon>Pterygota</taxon>
        <taxon>Neoptera</taxon>
        <taxon>Endopterygota</taxon>
        <taxon>Diptera</taxon>
        <taxon>Nematocera</taxon>
        <taxon>Culicoidea</taxon>
        <taxon>Culicidae</taxon>
        <taxon>Culicinae</taxon>
        <taxon>Aedini</taxon>
        <taxon>Aedes</taxon>
        <taxon>Stegomyia</taxon>
    </lineage>
</organism>
<feature type="transmembrane region" description="Helical" evidence="9">
    <location>
        <begin position="75"/>
        <end position="93"/>
    </location>
</feature>
<keyword evidence="5 9" id="KW-0812">Transmembrane</keyword>
<dbReference type="PANTHER" id="PTHR10791:SF5">
    <property type="entry name" value="SUGAR TRANSPORTER SWEET"/>
    <property type="match status" value="1"/>
</dbReference>
<keyword evidence="8 9" id="KW-0472">Membrane</keyword>
<evidence type="ECO:0000256" key="6">
    <source>
        <dbReference type="ARBA" id="ARBA00022737"/>
    </source>
</evidence>
<comment type="similarity">
    <text evidence="2 9">Belongs to the SWEET sugar transporter family.</text>
</comment>
<reference evidence="11" key="1">
    <citation type="journal article" date="2015" name="Proc. Natl. Acad. Sci. U.S.A.">
        <title>Genome sequence of the Asian Tiger mosquito, Aedes albopictus, reveals insights into its biology, genetics, and evolution.</title>
        <authorList>
            <person name="Chen X.G."/>
            <person name="Jiang X."/>
            <person name="Gu J."/>
            <person name="Xu M."/>
            <person name="Wu Y."/>
            <person name="Deng Y."/>
            <person name="Zhang C."/>
            <person name="Bonizzoni M."/>
            <person name="Dermauw W."/>
            <person name="Vontas J."/>
            <person name="Armbruster P."/>
            <person name="Huang X."/>
            <person name="Yang Y."/>
            <person name="Zhang H."/>
            <person name="He W."/>
            <person name="Peng H."/>
            <person name="Liu Y."/>
            <person name="Wu K."/>
            <person name="Chen J."/>
            <person name="Lirakis M."/>
            <person name="Topalis P."/>
            <person name="Van Leeuwen T."/>
            <person name="Hall A.B."/>
            <person name="Jiang X."/>
            <person name="Thorpe C."/>
            <person name="Mueller R.L."/>
            <person name="Sun C."/>
            <person name="Waterhouse R.M."/>
            <person name="Yan G."/>
            <person name="Tu Z.J."/>
            <person name="Fang X."/>
            <person name="James A.A."/>
        </authorList>
    </citation>
    <scope>NUCLEOTIDE SEQUENCE [LARGE SCALE GENOMIC DNA]</scope>
    <source>
        <strain evidence="11">Foshan</strain>
    </source>
</reference>
<feature type="transmembrane region" description="Helical" evidence="9">
    <location>
        <begin position="164"/>
        <end position="181"/>
    </location>
</feature>
<evidence type="ECO:0000256" key="1">
    <source>
        <dbReference type="ARBA" id="ARBA00004127"/>
    </source>
</evidence>
<evidence type="ECO:0000256" key="7">
    <source>
        <dbReference type="ARBA" id="ARBA00022989"/>
    </source>
</evidence>
<feature type="transmembrane region" description="Helical" evidence="9">
    <location>
        <begin position="105"/>
        <end position="123"/>
    </location>
</feature>
<keyword evidence="3 9" id="KW-0813">Transport</keyword>
<keyword evidence="4 9" id="KW-0762">Sugar transport</keyword>
<dbReference type="InterPro" id="IPR047664">
    <property type="entry name" value="SWEET"/>
</dbReference>
<dbReference type="InterPro" id="IPR004316">
    <property type="entry name" value="SWEET_rpt"/>
</dbReference>
<proteinExistence type="inferred from homology"/>
<evidence type="ECO:0000256" key="3">
    <source>
        <dbReference type="ARBA" id="ARBA00022448"/>
    </source>
</evidence>